<dbReference type="RefSeq" id="WP_144449683.1">
    <property type="nucleotide sequence ID" value="NZ_VLKZ01000003.1"/>
</dbReference>
<evidence type="ECO:0000256" key="1">
    <source>
        <dbReference type="SAM" id="MobiDB-lite"/>
    </source>
</evidence>
<comment type="caution">
    <text evidence="3">The sequence shown here is derived from an EMBL/GenBank/DDBJ whole genome shotgun (WGS) entry which is preliminary data.</text>
</comment>
<accession>A0A562QMN1</accession>
<feature type="signal peptide" evidence="2">
    <location>
        <begin position="1"/>
        <end position="17"/>
    </location>
</feature>
<keyword evidence="4" id="KW-1185">Reference proteome</keyword>
<keyword evidence="2" id="KW-0732">Signal</keyword>
<organism evidence="3 4">
    <name type="scientific">Halalkalibacter nanhaiisediminis</name>
    <dbReference type="NCBI Taxonomy" id="688079"/>
    <lineage>
        <taxon>Bacteria</taxon>
        <taxon>Bacillati</taxon>
        <taxon>Bacillota</taxon>
        <taxon>Bacilli</taxon>
        <taxon>Bacillales</taxon>
        <taxon>Bacillaceae</taxon>
        <taxon>Halalkalibacter</taxon>
    </lineage>
</organism>
<dbReference type="EMBL" id="VLKZ01000003">
    <property type="protein sequence ID" value="TWI58012.1"/>
    <property type="molecule type" value="Genomic_DNA"/>
</dbReference>
<gene>
    <name evidence="3" type="ORF">IQ10_01343</name>
</gene>
<proteinExistence type="predicted"/>
<reference evidence="3 4" key="1">
    <citation type="journal article" date="2015" name="Stand. Genomic Sci.">
        <title>Genomic Encyclopedia of Bacterial and Archaeal Type Strains, Phase III: the genomes of soil and plant-associated and newly described type strains.</title>
        <authorList>
            <person name="Whitman W.B."/>
            <person name="Woyke T."/>
            <person name="Klenk H.P."/>
            <person name="Zhou Y."/>
            <person name="Lilburn T.G."/>
            <person name="Beck B.J."/>
            <person name="De Vos P."/>
            <person name="Vandamme P."/>
            <person name="Eisen J.A."/>
            <person name="Garrity G."/>
            <person name="Hugenholtz P."/>
            <person name="Kyrpides N.C."/>
        </authorList>
    </citation>
    <scope>NUCLEOTIDE SEQUENCE [LARGE SCALE GENOMIC DNA]</scope>
    <source>
        <strain evidence="3 4">CGMCC 1.10116</strain>
    </source>
</reference>
<evidence type="ECO:0000256" key="2">
    <source>
        <dbReference type="SAM" id="SignalP"/>
    </source>
</evidence>
<evidence type="ECO:0000313" key="3">
    <source>
        <dbReference type="EMBL" id="TWI58012.1"/>
    </source>
</evidence>
<sequence>MKNLIFISIIMITVLLAACSNEEIVSDRYTFIGEGEYWEAEYVFESEETQKEKDGRTTYSTNNSDVFKLTYKGAVEDMQSIEKIEYNYKTSAGGGGGSREFNEPPTDITLRSYSSDNGAKVYEEEIIPVIVKWDGFEESFELVNKSE</sequence>
<feature type="region of interest" description="Disordered" evidence="1">
    <location>
        <begin position="90"/>
        <end position="110"/>
    </location>
</feature>
<dbReference type="AlphaFoldDB" id="A0A562QMN1"/>
<dbReference type="PROSITE" id="PS51257">
    <property type="entry name" value="PROKAR_LIPOPROTEIN"/>
    <property type="match status" value="1"/>
</dbReference>
<name>A0A562QMN1_9BACI</name>
<dbReference type="Proteomes" id="UP000315711">
    <property type="component" value="Unassembled WGS sequence"/>
</dbReference>
<protein>
    <submittedName>
        <fullName evidence="3">Uncharacterized protein</fullName>
    </submittedName>
</protein>
<dbReference type="OrthoDB" id="1910713at2"/>
<evidence type="ECO:0000313" key="4">
    <source>
        <dbReference type="Proteomes" id="UP000315711"/>
    </source>
</evidence>
<feature type="chain" id="PRO_5021988737" evidence="2">
    <location>
        <begin position="18"/>
        <end position="147"/>
    </location>
</feature>